<dbReference type="GO" id="GO:0003697">
    <property type="term" value="F:single-stranded DNA binding"/>
    <property type="evidence" value="ECO:0007669"/>
    <property type="project" value="InterPro"/>
</dbReference>
<name>A0A7H0GJ97_9BURK</name>
<reference evidence="2 3" key="1">
    <citation type="submission" date="2020-08" db="EMBL/GenBank/DDBJ databases">
        <title>Genome sequence of Diaphorobacter aerolatus KACC 16536T.</title>
        <authorList>
            <person name="Hyun D.-W."/>
            <person name="Bae J.-W."/>
        </authorList>
    </citation>
    <scope>NUCLEOTIDE SEQUENCE [LARGE SCALE GENOMIC DNA]</scope>
    <source>
        <strain evidence="2 3">KACC 16536</strain>
    </source>
</reference>
<gene>
    <name evidence="2" type="ORF">H9K75_20810</name>
</gene>
<dbReference type="Proteomes" id="UP000516028">
    <property type="component" value="Chromosome"/>
</dbReference>
<proteinExistence type="predicted"/>
<dbReference type="KEGG" id="daer:H9K75_20810"/>
<evidence type="ECO:0000313" key="2">
    <source>
        <dbReference type="EMBL" id="QNP48363.1"/>
    </source>
</evidence>
<dbReference type="AlphaFoldDB" id="A0A7H0GJ97"/>
<sequence length="148" mass="16691">MATKGKYNAKDYEIKDHHQELTNRMIATLEESRESGWVKPWFTCKELPFNPVTGTKYRGINAATLMTAGFSDPRFFTFKNVQDYAESNGLELHVRKGSKGTPVFKALNIVVSGDTPEGKRKVFYLVKSSRFGYKNTLGLSSTVLRSRG</sequence>
<feature type="domain" description="N-terminal" evidence="1">
    <location>
        <begin position="15"/>
        <end position="116"/>
    </location>
</feature>
<protein>
    <submittedName>
        <fullName evidence="2">ArdC family protein</fullName>
    </submittedName>
</protein>
<dbReference type="EMBL" id="CP060783">
    <property type="protein sequence ID" value="QNP48363.1"/>
    <property type="molecule type" value="Genomic_DNA"/>
</dbReference>
<organism evidence="2 3">
    <name type="scientific">Diaphorobacter aerolatus</name>
    <dbReference type="NCBI Taxonomy" id="1288495"/>
    <lineage>
        <taxon>Bacteria</taxon>
        <taxon>Pseudomonadati</taxon>
        <taxon>Pseudomonadota</taxon>
        <taxon>Betaproteobacteria</taxon>
        <taxon>Burkholderiales</taxon>
        <taxon>Comamonadaceae</taxon>
        <taxon>Diaphorobacter</taxon>
    </lineage>
</organism>
<dbReference type="InterPro" id="IPR013610">
    <property type="entry name" value="ArdC_N"/>
</dbReference>
<dbReference type="Pfam" id="PF08401">
    <property type="entry name" value="ArdcN"/>
    <property type="match status" value="1"/>
</dbReference>
<accession>A0A7H0GJ97</accession>
<evidence type="ECO:0000259" key="1">
    <source>
        <dbReference type="Pfam" id="PF08401"/>
    </source>
</evidence>
<dbReference type="RefSeq" id="WP_187723961.1">
    <property type="nucleotide sequence ID" value="NZ_CP060783.1"/>
</dbReference>
<keyword evidence="3" id="KW-1185">Reference proteome</keyword>
<evidence type="ECO:0000313" key="3">
    <source>
        <dbReference type="Proteomes" id="UP000516028"/>
    </source>
</evidence>